<protein>
    <submittedName>
        <fullName evidence="2">Uncharacterized protein</fullName>
    </submittedName>
</protein>
<gene>
    <name evidence="2" type="ORF">TCEB3V08_LOCUS9321</name>
</gene>
<accession>A0A7R9D6Q1</accession>
<evidence type="ECO:0000256" key="1">
    <source>
        <dbReference type="SAM" id="MobiDB-lite"/>
    </source>
</evidence>
<name>A0A7R9D6Q1_TIMCR</name>
<evidence type="ECO:0000313" key="2">
    <source>
        <dbReference type="EMBL" id="CAD7408030.1"/>
    </source>
</evidence>
<dbReference type="EMBL" id="OC320416">
    <property type="protein sequence ID" value="CAD7408030.1"/>
    <property type="molecule type" value="Genomic_DNA"/>
</dbReference>
<sequence length="139" mass="14891">MVKGATLAVDLTAEDGSPAHCKMNFTTPAIMVRTMDPCMDMGDGQPMDPEACALKGNTSNTCTCTNMSMGMDMDMDMSMNMELVSEPAFAWRESGKPFRKNHPSSPDQDSNLISPSSAVELNMASALANYATEKGNGHN</sequence>
<feature type="compositionally biased region" description="Polar residues" evidence="1">
    <location>
        <begin position="103"/>
        <end position="115"/>
    </location>
</feature>
<organism evidence="2">
    <name type="scientific">Timema cristinae</name>
    <name type="common">Walking stick</name>
    <dbReference type="NCBI Taxonomy" id="61476"/>
    <lineage>
        <taxon>Eukaryota</taxon>
        <taxon>Metazoa</taxon>
        <taxon>Ecdysozoa</taxon>
        <taxon>Arthropoda</taxon>
        <taxon>Hexapoda</taxon>
        <taxon>Insecta</taxon>
        <taxon>Pterygota</taxon>
        <taxon>Neoptera</taxon>
        <taxon>Polyneoptera</taxon>
        <taxon>Phasmatodea</taxon>
        <taxon>Timematodea</taxon>
        <taxon>Timematoidea</taxon>
        <taxon>Timematidae</taxon>
        <taxon>Timema</taxon>
    </lineage>
</organism>
<proteinExistence type="predicted"/>
<reference evidence="2" key="1">
    <citation type="submission" date="2020-11" db="EMBL/GenBank/DDBJ databases">
        <authorList>
            <person name="Tran Van P."/>
        </authorList>
    </citation>
    <scope>NUCLEOTIDE SEQUENCE</scope>
</reference>
<feature type="region of interest" description="Disordered" evidence="1">
    <location>
        <begin position="94"/>
        <end position="115"/>
    </location>
</feature>
<dbReference type="AlphaFoldDB" id="A0A7R9D6Q1"/>